<feature type="domain" description="Lipoxygenase" evidence="5">
    <location>
        <begin position="1"/>
        <end position="110"/>
    </location>
</feature>
<keyword evidence="3" id="KW-0560">Oxidoreductase</keyword>
<comment type="caution">
    <text evidence="6">The sequence shown here is derived from an EMBL/GenBank/DDBJ whole genome shotgun (WGS) entry which is preliminary data.</text>
</comment>
<dbReference type="Pfam" id="PF00305">
    <property type="entry name" value="Lipoxygenase"/>
    <property type="match status" value="1"/>
</dbReference>
<evidence type="ECO:0000313" key="7">
    <source>
        <dbReference type="Proteomes" id="UP000812440"/>
    </source>
</evidence>
<accession>A0A8T2IEI3</accession>
<keyword evidence="1" id="KW-0479">Metal-binding</keyword>
<keyword evidence="7" id="KW-1185">Reference proteome</keyword>
<dbReference type="OrthoDB" id="407298at2759"/>
<reference evidence="6" key="1">
    <citation type="thesis" date="2020" institute="ProQuest LLC" country="789 East Eisenhower Parkway, Ann Arbor, MI, USA">
        <title>Comparative Genomics and Chromosome Evolution.</title>
        <authorList>
            <person name="Mudd A.B."/>
        </authorList>
    </citation>
    <scope>NUCLEOTIDE SEQUENCE</scope>
    <source>
        <strain evidence="6">Female2</strain>
        <tissue evidence="6">Blood</tissue>
    </source>
</reference>
<keyword evidence="2" id="KW-0223">Dioxygenase</keyword>
<dbReference type="PANTHER" id="PTHR11771">
    <property type="entry name" value="LIPOXYGENASE"/>
    <property type="match status" value="1"/>
</dbReference>
<evidence type="ECO:0000256" key="4">
    <source>
        <dbReference type="SAM" id="MobiDB-lite"/>
    </source>
</evidence>
<dbReference type="Proteomes" id="UP000812440">
    <property type="component" value="Unassembled WGS sequence"/>
</dbReference>
<dbReference type="Gene3D" id="1.20.245.10">
    <property type="entry name" value="Lipoxygenase-1, Domain 5"/>
    <property type="match status" value="1"/>
</dbReference>
<organism evidence="6 7">
    <name type="scientific">Hymenochirus boettgeri</name>
    <name type="common">Congo dwarf clawed frog</name>
    <dbReference type="NCBI Taxonomy" id="247094"/>
    <lineage>
        <taxon>Eukaryota</taxon>
        <taxon>Metazoa</taxon>
        <taxon>Chordata</taxon>
        <taxon>Craniata</taxon>
        <taxon>Vertebrata</taxon>
        <taxon>Euteleostomi</taxon>
        <taxon>Amphibia</taxon>
        <taxon>Batrachia</taxon>
        <taxon>Anura</taxon>
        <taxon>Pipoidea</taxon>
        <taxon>Pipidae</taxon>
        <taxon>Pipinae</taxon>
        <taxon>Hymenochirus</taxon>
    </lineage>
</organism>
<name>A0A8T2IEI3_9PIPI</name>
<evidence type="ECO:0000313" key="6">
    <source>
        <dbReference type="EMBL" id="KAG8431385.1"/>
    </source>
</evidence>
<dbReference type="GO" id="GO:0016702">
    <property type="term" value="F:oxidoreductase activity, acting on single donors with incorporation of molecular oxygen, incorporation of two atoms of oxygen"/>
    <property type="evidence" value="ECO:0007669"/>
    <property type="project" value="InterPro"/>
</dbReference>
<dbReference type="InterPro" id="IPR000907">
    <property type="entry name" value="LipOase"/>
</dbReference>
<dbReference type="GO" id="GO:0034440">
    <property type="term" value="P:lipid oxidation"/>
    <property type="evidence" value="ECO:0007669"/>
    <property type="project" value="InterPro"/>
</dbReference>
<gene>
    <name evidence="6" type="ORF">GDO86_018922</name>
</gene>
<dbReference type="SUPFAM" id="SSF48484">
    <property type="entry name" value="Lipoxigenase"/>
    <property type="match status" value="1"/>
</dbReference>
<dbReference type="AlphaFoldDB" id="A0A8T2IEI3"/>
<protein>
    <recommendedName>
        <fullName evidence="5">Lipoxygenase domain-containing protein</fullName>
    </recommendedName>
</protein>
<dbReference type="GO" id="GO:0046872">
    <property type="term" value="F:metal ion binding"/>
    <property type="evidence" value="ECO:0007669"/>
    <property type="project" value="UniProtKB-KW"/>
</dbReference>
<evidence type="ECO:0000256" key="1">
    <source>
        <dbReference type="ARBA" id="ARBA00022723"/>
    </source>
</evidence>
<feature type="region of interest" description="Disordered" evidence="4">
    <location>
        <begin position="1"/>
        <end position="21"/>
    </location>
</feature>
<dbReference type="InterPro" id="IPR036226">
    <property type="entry name" value="LipOase_C_sf"/>
</dbReference>
<evidence type="ECO:0000259" key="5">
    <source>
        <dbReference type="PROSITE" id="PS51393"/>
    </source>
</evidence>
<evidence type="ECO:0000256" key="2">
    <source>
        <dbReference type="ARBA" id="ARBA00022964"/>
    </source>
</evidence>
<dbReference type="InterPro" id="IPR013819">
    <property type="entry name" value="LipOase_C"/>
</dbReference>
<proteinExistence type="predicted"/>
<dbReference type="PROSITE" id="PS51393">
    <property type="entry name" value="LIPOXYGENASE_3"/>
    <property type="match status" value="1"/>
</dbReference>
<dbReference type="EMBL" id="JAACNH010000221">
    <property type="protein sequence ID" value="KAG8431385.1"/>
    <property type="molecule type" value="Genomic_DNA"/>
</dbReference>
<sequence>MPNGASSMRKPPLTTKGTTTQQSIMETLPAVNTTTQMVSTVTQLSSEPIDRRPLGSYTNNYFVEDLPQKFIKEFKGKLAEISKSIKERNETQKIKYAYLDPEVVENSVSI</sequence>
<evidence type="ECO:0000256" key="3">
    <source>
        <dbReference type="ARBA" id="ARBA00023002"/>
    </source>
</evidence>